<dbReference type="Proteomes" id="UP000315540">
    <property type="component" value="Unassembled WGS sequence"/>
</dbReference>
<dbReference type="SMART" id="SM00091">
    <property type="entry name" value="PAS"/>
    <property type="match status" value="4"/>
</dbReference>
<dbReference type="InterPro" id="IPR035909">
    <property type="entry name" value="CheB_C"/>
</dbReference>
<dbReference type="PROSITE" id="PS50123">
    <property type="entry name" value="CHER"/>
    <property type="match status" value="1"/>
</dbReference>
<dbReference type="InterPro" id="IPR022642">
    <property type="entry name" value="CheR_C"/>
</dbReference>
<evidence type="ECO:0000256" key="3">
    <source>
        <dbReference type="ARBA" id="ARBA00022553"/>
    </source>
</evidence>
<evidence type="ECO:0000259" key="12">
    <source>
        <dbReference type="PROSITE" id="PS50123"/>
    </source>
</evidence>
<dbReference type="SMART" id="SM00388">
    <property type="entry name" value="HisKA"/>
    <property type="match status" value="1"/>
</dbReference>
<reference evidence="13 14" key="1">
    <citation type="submission" date="2019-06" db="EMBL/GenBank/DDBJ databases">
        <authorList>
            <person name="Meng X."/>
        </authorList>
    </citation>
    <scope>NUCLEOTIDE SEQUENCE [LARGE SCALE GENOMIC DNA]</scope>
    <source>
        <strain evidence="13 14">M625</strain>
    </source>
</reference>
<dbReference type="InterPro" id="IPR013655">
    <property type="entry name" value="PAS_fold_3"/>
</dbReference>
<dbReference type="Gene3D" id="3.30.565.10">
    <property type="entry name" value="Histidine kinase-like ATPase, C-terminal domain"/>
    <property type="match status" value="1"/>
</dbReference>
<comment type="caution">
    <text evidence="13">The sequence shown here is derived from an EMBL/GenBank/DDBJ whole genome shotgun (WGS) entry which is preliminary data.</text>
</comment>
<protein>
    <recommendedName>
        <fullName evidence="2">histidine kinase</fullName>
        <ecNumber evidence="2">2.7.13.3</ecNumber>
    </recommendedName>
</protein>
<feature type="coiled-coil region" evidence="7">
    <location>
        <begin position="654"/>
        <end position="740"/>
    </location>
</feature>
<dbReference type="Pfam" id="PF01339">
    <property type="entry name" value="CheB_methylest"/>
    <property type="match status" value="1"/>
</dbReference>
<dbReference type="FunFam" id="3.30.565.10:FF:000006">
    <property type="entry name" value="Sensor histidine kinase WalK"/>
    <property type="match status" value="1"/>
</dbReference>
<evidence type="ECO:0000313" key="14">
    <source>
        <dbReference type="Proteomes" id="UP000315540"/>
    </source>
</evidence>
<dbReference type="SUPFAM" id="SSF47384">
    <property type="entry name" value="Homodimeric domain of signal transducing histidine kinase"/>
    <property type="match status" value="1"/>
</dbReference>
<dbReference type="Gene3D" id="1.10.287.130">
    <property type="match status" value="1"/>
</dbReference>
<dbReference type="GO" id="GO:0005737">
    <property type="term" value="C:cytoplasm"/>
    <property type="evidence" value="ECO:0007669"/>
    <property type="project" value="InterPro"/>
</dbReference>
<dbReference type="SUPFAM" id="SSF55785">
    <property type="entry name" value="PYP-like sensor domain (PAS domain)"/>
    <property type="match status" value="3"/>
</dbReference>
<dbReference type="Pfam" id="PF02518">
    <property type="entry name" value="HATPase_c"/>
    <property type="match status" value="1"/>
</dbReference>
<dbReference type="Pfam" id="PF03705">
    <property type="entry name" value="CheR_N"/>
    <property type="match status" value="1"/>
</dbReference>
<evidence type="ECO:0000259" key="10">
    <source>
        <dbReference type="PROSITE" id="PS50113"/>
    </source>
</evidence>
<dbReference type="SUPFAM" id="SSF52738">
    <property type="entry name" value="Methylesterase CheB, C-terminal domain"/>
    <property type="match status" value="1"/>
</dbReference>
<keyword evidence="6" id="KW-0145">Chemotaxis</keyword>
<evidence type="ECO:0000256" key="5">
    <source>
        <dbReference type="ARBA" id="ARBA00022777"/>
    </source>
</evidence>
<dbReference type="PROSITE" id="PS50113">
    <property type="entry name" value="PAC"/>
    <property type="match status" value="1"/>
</dbReference>
<evidence type="ECO:0000256" key="7">
    <source>
        <dbReference type="SAM" id="Coils"/>
    </source>
</evidence>
<dbReference type="EMBL" id="VFWZ01000002">
    <property type="protein sequence ID" value="TPN87360.1"/>
    <property type="molecule type" value="Genomic_DNA"/>
</dbReference>
<dbReference type="GO" id="GO:0008757">
    <property type="term" value="F:S-adenosylmethionine-dependent methyltransferase activity"/>
    <property type="evidence" value="ECO:0007669"/>
    <property type="project" value="InterPro"/>
</dbReference>
<accession>A0A504JLI3</accession>
<evidence type="ECO:0000259" key="11">
    <source>
        <dbReference type="PROSITE" id="PS50122"/>
    </source>
</evidence>
<dbReference type="GO" id="GO:0000156">
    <property type="term" value="F:phosphorelay response regulator activity"/>
    <property type="evidence" value="ECO:0007669"/>
    <property type="project" value="InterPro"/>
</dbReference>
<keyword evidence="14" id="KW-1185">Reference proteome</keyword>
<feature type="domain" description="PAC" evidence="10">
    <location>
        <begin position="930"/>
        <end position="984"/>
    </location>
</feature>
<dbReference type="PROSITE" id="PS50122">
    <property type="entry name" value="CHEB"/>
    <property type="match status" value="1"/>
</dbReference>
<dbReference type="SUPFAM" id="SSF53335">
    <property type="entry name" value="S-adenosyl-L-methionine-dependent methyltransferases"/>
    <property type="match status" value="1"/>
</dbReference>
<evidence type="ECO:0000256" key="1">
    <source>
        <dbReference type="ARBA" id="ARBA00000085"/>
    </source>
</evidence>
<keyword evidence="5" id="KW-0418">Kinase</keyword>
<dbReference type="GO" id="GO:0006935">
    <property type="term" value="P:chemotaxis"/>
    <property type="evidence" value="ECO:0007669"/>
    <property type="project" value="UniProtKB-UniRule"/>
</dbReference>
<feature type="active site" evidence="6">
    <location>
        <position position="53"/>
    </location>
</feature>
<dbReference type="Gene3D" id="3.40.50.180">
    <property type="entry name" value="Methylesterase CheB, C-terminal domain"/>
    <property type="match status" value="1"/>
</dbReference>
<feature type="active site" evidence="6">
    <location>
        <position position="26"/>
    </location>
</feature>
<keyword evidence="3" id="KW-0597">Phosphoprotein</keyword>
<evidence type="ECO:0000259" key="8">
    <source>
        <dbReference type="PROSITE" id="PS50109"/>
    </source>
</evidence>
<comment type="catalytic activity">
    <reaction evidence="1">
        <text>ATP + protein L-histidine = ADP + protein N-phospho-L-histidine.</text>
        <dbReference type="EC" id="2.7.13.3"/>
    </reaction>
</comment>
<dbReference type="InterPro" id="IPR003594">
    <property type="entry name" value="HATPase_dom"/>
</dbReference>
<dbReference type="InterPro" id="IPR000700">
    <property type="entry name" value="PAS-assoc_C"/>
</dbReference>
<dbReference type="Pfam" id="PF13596">
    <property type="entry name" value="PAS_10"/>
    <property type="match status" value="1"/>
</dbReference>
<dbReference type="SMART" id="SM00086">
    <property type="entry name" value="PAC"/>
    <property type="match status" value="2"/>
</dbReference>
<dbReference type="GO" id="GO:0008984">
    <property type="term" value="F:protein-glutamate methylesterase activity"/>
    <property type="evidence" value="ECO:0007669"/>
    <property type="project" value="InterPro"/>
</dbReference>
<dbReference type="InterPro" id="IPR022641">
    <property type="entry name" value="CheR_N"/>
</dbReference>
<proteinExistence type="predicted"/>
<dbReference type="CDD" id="cd00130">
    <property type="entry name" value="PAS"/>
    <property type="match status" value="2"/>
</dbReference>
<gene>
    <name evidence="13" type="ORF">FHK87_07170</name>
</gene>
<dbReference type="InterPro" id="IPR035965">
    <property type="entry name" value="PAS-like_dom_sf"/>
</dbReference>
<dbReference type="PANTHER" id="PTHR24422:SF27">
    <property type="entry name" value="PROTEIN-GLUTAMATE O-METHYLTRANSFERASE"/>
    <property type="match status" value="1"/>
</dbReference>
<dbReference type="InterPro" id="IPR000014">
    <property type="entry name" value="PAS"/>
</dbReference>
<feature type="coiled-coil region" evidence="7">
    <location>
        <begin position="1044"/>
        <end position="1071"/>
    </location>
</feature>
<dbReference type="PRINTS" id="PR00996">
    <property type="entry name" value="CHERMTFRASE"/>
</dbReference>
<dbReference type="InterPro" id="IPR000780">
    <property type="entry name" value="CheR_MeTrfase"/>
</dbReference>
<evidence type="ECO:0000256" key="6">
    <source>
        <dbReference type="PROSITE-ProRule" id="PRU00050"/>
    </source>
</evidence>
<dbReference type="SUPFAM" id="SSF47757">
    <property type="entry name" value="Chemotaxis receptor methyltransferase CheR, N-terminal domain"/>
    <property type="match status" value="1"/>
</dbReference>
<sequence>MTITKKTELASMKVNFHFPIIAIGSSAGGLRALETFFEHCPSNTGFAFVVIQHLSPDYKSLMPELLSRHTDMVVKEAIQNEKIQPNHVYLIPGDKNIVIHDKCLQLTQRAPLHQVNFSVDTFFKSLSLEKKEKSICCILSGTGSDGTKGAKSIKEMGGAVFVQSPDDAKFDGMPNSVISQGLADFILPVEEIPKELIHFIKHDQLNINALQGDPKDTQALKNILQIIHDATELNFLHYKKPTLFRRTIKRMNICKQRTFTAYINYLKEDPDEKFLLAKEFLIGVTKFFRDQKAFDELREKVIPQIVDAKHKSGESIKVWVVACSTGEEPYSLAILIEEYLSKTQKEVDYKIFATDINDEAIHFASKGFYKKNIIAEMPKSFLDKYFIEKEKGYQINAVIRHKIIFSKHDILQNPPFGKIDLVSCRNMLIYMENDIQLKALNSIHFSLNQYGYLFLGSSESVSFLEENLEEISSKWKIYKNIKVNRLLPDHNNEVVRVRRKKDSSIRINRKKDKTFQTAIKAINSMLIEELDLVFACIDEHFEIIQASGKLKDFIAIPEEGFTNNLIKMLPDELSIPITTLIRKLNNGEEKKATRNVKWLIENILKEIKLTVKEIKLGNDLAESSTVYIVLFQVQESIEVTHTQDPLYSSEFDQNSRVEELKEALNETRENLQSTIEELETTNEEMQATNEELIASNEELQSTNEELQSLNEELHTVNTELQQKNIQLLESNSDIENLIKNVNIGTVFLDRTFNIRKFTPAIRQHFQLRVEDIGRPISHFSGTLGGQDLMKLSARVIDTLQSYKQEVQNTEGVWFLMQIFPYLNQEHVIKGVVINFINIDDTKAALQETAKLNTFLSRVIDTNPGIIYIYDLIEKRNVYASDNVAKIAGYTEEEIKGLKSSLLDILIHPEDIERIGEHHQKMKYLKDGEVLSLEYRLIHKDTKKPIWILSTDKVNERNTKGEVVSILGVSQDISQTKDLEDMLRISESRLQLAIKGNRAAIWEWSDFSLDKAWWSDEFYKLLGYSSRDLKHEFTSFLNLIHEDQISHFKNDVEKHINELTDFEDEIRIKTKRNGYKWFRVNAKAQKTTGCKIKIVGTLADINYKKEAENRMKDLNVELERFAYLASHDLKEPLRTISSFTKLFKDEYHENFDATAIQYLDFIEKASARMIVLTNDLLQYSQLDNKSLKFETVRLNEILKEIVQDLQKPIEDNYATITIDVLPSIFCDKIQIRQLFQNLISNSIKYRKKEVNPRIEIGCEEKSDHLQFYVKDNGIGINAKYHAKIFEVFKRLHSQDEYEGTGIGLANCKRIIDNHKGKIWLQSSLEKGAVFYFSIPKIESHKKDEKDKLYTAS</sequence>
<evidence type="ECO:0000256" key="2">
    <source>
        <dbReference type="ARBA" id="ARBA00012438"/>
    </source>
</evidence>
<dbReference type="PROSITE" id="PS50109">
    <property type="entry name" value="HIS_KIN"/>
    <property type="match status" value="1"/>
</dbReference>
<dbReference type="CDD" id="cd16434">
    <property type="entry name" value="CheB-CheR_fusion"/>
    <property type="match status" value="1"/>
</dbReference>
<dbReference type="InterPro" id="IPR005467">
    <property type="entry name" value="His_kinase_dom"/>
</dbReference>
<dbReference type="Pfam" id="PF01739">
    <property type="entry name" value="CheR"/>
    <property type="match status" value="1"/>
</dbReference>
<dbReference type="GO" id="GO:0000155">
    <property type="term" value="F:phosphorelay sensor kinase activity"/>
    <property type="evidence" value="ECO:0007669"/>
    <property type="project" value="InterPro"/>
</dbReference>
<dbReference type="SMART" id="SM00387">
    <property type="entry name" value="HATPase_c"/>
    <property type="match status" value="1"/>
</dbReference>
<dbReference type="InterPro" id="IPR001610">
    <property type="entry name" value="PAC"/>
</dbReference>
<dbReference type="Pfam" id="PF08447">
    <property type="entry name" value="PAS_3"/>
    <property type="match status" value="2"/>
</dbReference>
<evidence type="ECO:0000256" key="4">
    <source>
        <dbReference type="ARBA" id="ARBA00022679"/>
    </source>
</evidence>
<dbReference type="Gene3D" id="3.30.450.20">
    <property type="entry name" value="PAS domain"/>
    <property type="match status" value="3"/>
</dbReference>
<dbReference type="Pfam" id="PF00512">
    <property type="entry name" value="HisKA"/>
    <property type="match status" value="1"/>
</dbReference>
<dbReference type="InterPro" id="IPR000673">
    <property type="entry name" value="Sig_transdc_resp-reg_Me-estase"/>
</dbReference>
<feature type="domain" description="CheB-type methylesterase" evidence="11">
    <location>
        <begin position="20"/>
        <end position="203"/>
    </location>
</feature>
<keyword evidence="6" id="KW-0378">Hydrolase</keyword>
<dbReference type="InterPro" id="IPR029063">
    <property type="entry name" value="SAM-dependent_MTases_sf"/>
</dbReference>
<evidence type="ECO:0000259" key="9">
    <source>
        <dbReference type="PROSITE" id="PS50112"/>
    </source>
</evidence>
<dbReference type="CDD" id="cd00082">
    <property type="entry name" value="HisKA"/>
    <property type="match status" value="1"/>
</dbReference>
<dbReference type="OrthoDB" id="9816309at2"/>
<dbReference type="Gene3D" id="3.40.50.150">
    <property type="entry name" value="Vaccinia Virus protein VP39"/>
    <property type="match status" value="1"/>
</dbReference>
<feature type="domain" description="Histidine kinase" evidence="8">
    <location>
        <begin position="1123"/>
        <end position="1337"/>
    </location>
</feature>
<dbReference type="PROSITE" id="PS50112">
    <property type="entry name" value="PAS"/>
    <property type="match status" value="1"/>
</dbReference>
<keyword evidence="7" id="KW-0175">Coiled coil</keyword>
<feature type="domain" description="PAS" evidence="9">
    <location>
        <begin position="851"/>
        <end position="927"/>
    </location>
</feature>
<dbReference type="InterPro" id="IPR050903">
    <property type="entry name" value="Bact_Chemotaxis_MeTrfase"/>
</dbReference>
<dbReference type="NCBIfam" id="TIGR00229">
    <property type="entry name" value="sensory_box"/>
    <property type="match status" value="2"/>
</dbReference>
<dbReference type="EC" id="2.7.13.3" evidence="2"/>
<feature type="active site" evidence="6">
    <location>
        <position position="145"/>
    </location>
</feature>
<name>A0A504JLI3_9FLAO</name>
<dbReference type="SUPFAM" id="SSF55874">
    <property type="entry name" value="ATPase domain of HSP90 chaperone/DNA topoisomerase II/histidine kinase"/>
    <property type="match status" value="1"/>
</dbReference>
<dbReference type="InterPro" id="IPR036097">
    <property type="entry name" value="HisK_dim/P_sf"/>
</dbReference>
<evidence type="ECO:0000313" key="13">
    <source>
        <dbReference type="EMBL" id="TPN87360.1"/>
    </source>
</evidence>
<dbReference type="SMART" id="SM00138">
    <property type="entry name" value="MeTrc"/>
    <property type="match status" value="1"/>
</dbReference>
<organism evidence="13 14">
    <name type="scientific">Aquimarina algicola</name>
    <dbReference type="NCBI Taxonomy" id="2589995"/>
    <lineage>
        <taxon>Bacteria</taxon>
        <taxon>Pseudomonadati</taxon>
        <taxon>Bacteroidota</taxon>
        <taxon>Flavobacteriia</taxon>
        <taxon>Flavobacteriales</taxon>
        <taxon>Flavobacteriaceae</taxon>
        <taxon>Aquimarina</taxon>
    </lineage>
</organism>
<dbReference type="InterPro" id="IPR036890">
    <property type="entry name" value="HATPase_C_sf"/>
</dbReference>
<dbReference type="PANTHER" id="PTHR24422">
    <property type="entry name" value="CHEMOTAXIS PROTEIN METHYLTRANSFERASE"/>
    <property type="match status" value="1"/>
</dbReference>
<keyword evidence="4" id="KW-0808">Transferase</keyword>
<dbReference type="InterPro" id="IPR003661">
    <property type="entry name" value="HisK_dim/P_dom"/>
</dbReference>
<feature type="domain" description="CheR-type methyltransferase" evidence="12">
    <location>
        <begin position="220"/>
        <end position="461"/>
    </location>
</feature>